<dbReference type="Pfam" id="PF13663">
    <property type="entry name" value="DUF4148"/>
    <property type="match status" value="1"/>
</dbReference>
<dbReference type="EMBL" id="QAID01000007">
    <property type="protein sequence ID" value="MDN4576535.1"/>
    <property type="molecule type" value="Genomic_DNA"/>
</dbReference>
<reference evidence="1" key="1">
    <citation type="submission" date="2018-04" db="EMBL/GenBank/DDBJ databases">
        <authorList>
            <person name="Jy Z."/>
        </authorList>
    </citation>
    <scope>NUCLEOTIDE SEQUENCE</scope>
    <source>
        <strain evidence="1">AS13</strain>
    </source>
</reference>
<dbReference type="Proteomes" id="UP001172788">
    <property type="component" value="Unassembled WGS sequence"/>
</dbReference>
<dbReference type="InterPro" id="IPR025421">
    <property type="entry name" value="DUF4148"/>
</dbReference>
<accession>A0ABT8I4V9</accession>
<evidence type="ECO:0000313" key="2">
    <source>
        <dbReference type="Proteomes" id="UP001172788"/>
    </source>
</evidence>
<proteinExistence type="predicted"/>
<name>A0ABT8I4V9_9BURK</name>
<comment type="caution">
    <text evidence="1">The sequence shown here is derived from an EMBL/GenBank/DDBJ whole genome shotgun (WGS) entry which is preliminary data.</text>
</comment>
<keyword evidence="2" id="KW-1185">Reference proteome</keyword>
<sequence length="160" mass="17467">MKLKVLRRACDRTFILIVNLRSSIMKHSYVAALVAVLGLIGAVQTSAQAATSHSAEPSIASSDSLTRAQVVRQLVSAEKHGLLQQGDTVYPKTAMSHEPRMHITRQAVDNRLAQAERHGLLTQPGNAYPVVPVAARKHAVWTPKMQVAGEATIQRLYENP</sequence>
<organism evidence="1 2">
    <name type="scientific">Pandoraea cepalis</name>
    <dbReference type="NCBI Taxonomy" id="2508294"/>
    <lineage>
        <taxon>Bacteria</taxon>
        <taxon>Pseudomonadati</taxon>
        <taxon>Pseudomonadota</taxon>
        <taxon>Betaproteobacteria</taxon>
        <taxon>Burkholderiales</taxon>
        <taxon>Burkholderiaceae</taxon>
        <taxon>Pandoraea</taxon>
    </lineage>
</organism>
<evidence type="ECO:0008006" key="3">
    <source>
        <dbReference type="Google" id="ProtNLM"/>
    </source>
</evidence>
<protein>
    <recommendedName>
        <fullName evidence="3">DUF4148 domain-containing protein</fullName>
    </recommendedName>
</protein>
<evidence type="ECO:0000313" key="1">
    <source>
        <dbReference type="EMBL" id="MDN4576535.1"/>
    </source>
</evidence>
<gene>
    <name evidence="1" type="ORF">DBB29_00065</name>
</gene>
<dbReference type="RefSeq" id="WP_301236944.1">
    <property type="nucleotide sequence ID" value="NZ_QAID01000007.1"/>
</dbReference>